<organism evidence="1 2">
    <name type="scientific">Oldenlandia corymbosa var. corymbosa</name>
    <dbReference type="NCBI Taxonomy" id="529605"/>
    <lineage>
        <taxon>Eukaryota</taxon>
        <taxon>Viridiplantae</taxon>
        <taxon>Streptophyta</taxon>
        <taxon>Embryophyta</taxon>
        <taxon>Tracheophyta</taxon>
        <taxon>Spermatophyta</taxon>
        <taxon>Magnoliopsida</taxon>
        <taxon>eudicotyledons</taxon>
        <taxon>Gunneridae</taxon>
        <taxon>Pentapetalae</taxon>
        <taxon>asterids</taxon>
        <taxon>lamiids</taxon>
        <taxon>Gentianales</taxon>
        <taxon>Rubiaceae</taxon>
        <taxon>Rubioideae</taxon>
        <taxon>Spermacoceae</taxon>
        <taxon>Hedyotis-Oldenlandia complex</taxon>
        <taxon>Oldenlandia</taxon>
    </lineage>
</organism>
<dbReference type="AlphaFoldDB" id="A0AAV1DZ58"/>
<reference evidence="1" key="1">
    <citation type="submission" date="2023-03" db="EMBL/GenBank/DDBJ databases">
        <authorList>
            <person name="Julca I."/>
        </authorList>
    </citation>
    <scope>NUCLEOTIDE SEQUENCE</scope>
</reference>
<proteinExistence type="predicted"/>
<sequence>MCEGRSLSFGSLEDIVNWKLIVGGVAENVKRRQWRDLTSKISCNRMEGSYDLSLWHQCEVNNRFAVTLSLIFVLRLSSICERFLSEELKLMNVILLFRSYCSVASDETKFFKVITDQCDIVNLVVVGNMLVTCMLLLCLNVDSTCVENSENLVVFVVSWKIWFLEKWKLMLRIISLEILLWSMRKGVWMWDFMLDLGRILLV</sequence>
<name>A0AAV1DZ58_OLDCO</name>
<evidence type="ECO:0000313" key="2">
    <source>
        <dbReference type="Proteomes" id="UP001161247"/>
    </source>
</evidence>
<dbReference type="EMBL" id="OX459124">
    <property type="protein sequence ID" value="CAI9112064.1"/>
    <property type="molecule type" value="Genomic_DNA"/>
</dbReference>
<evidence type="ECO:0000313" key="1">
    <source>
        <dbReference type="EMBL" id="CAI9112064.1"/>
    </source>
</evidence>
<keyword evidence="2" id="KW-1185">Reference proteome</keyword>
<protein>
    <submittedName>
        <fullName evidence="1">OLC1v1012439C1</fullName>
    </submittedName>
</protein>
<dbReference type="Proteomes" id="UP001161247">
    <property type="component" value="Chromosome 7"/>
</dbReference>
<accession>A0AAV1DZ58</accession>
<gene>
    <name evidence="1" type="ORF">OLC1_LOCUS19325</name>
</gene>